<dbReference type="KEGG" id="sll:SLITO_v1c04250"/>
<evidence type="ECO:0000256" key="2">
    <source>
        <dbReference type="ARBA" id="ARBA00023125"/>
    </source>
</evidence>
<dbReference type="AlphaFoldDB" id="A0A0K1W1M9"/>
<reference evidence="5 6" key="1">
    <citation type="journal article" date="2015" name="Genome Announc.">
        <title>Complete Genome Sequence of Spiroplasma litorale TN-1T (DSM 21781), a Bacterium Isolated from a Green-Eyed Horsefly (Tabanus nigrovittatus).</title>
        <authorList>
            <person name="Lo W.S."/>
            <person name="Lai Y.C."/>
            <person name="Lien Y.W."/>
            <person name="Wang T.H."/>
            <person name="Kuo C.H."/>
        </authorList>
    </citation>
    <scope>NUCLEOTIDE SEQUENCE [LARGE SCALE GENOMIC DNA]</scope>
    <source>
        <strain evidence="5 6">TN-1</strain>
    </source>
</reference>
<dbReference type="GO" id="GO:0003677">
    <property type="term" value="F:DNA binding"/>
    <property type="evidence" value="ECO:0007669"/>
    <property type="project" value="UniProtKB-KW"/>
</dbReference>
<keyword evidence="2" id="KW-0238">DNA-binding</keyword>
<keyword evidence="1" id="KW-0805">Transcription regulation</keyword>
<dbReference type="Proteomes" id="UP000067476">
    <property type="component" value="Chromosome"/>
</dbReference>
<feature type="domain" description="HTH gntR-type" evidence="4">
    <location>
        <begin position="2"/>
        <end position="70"/>
    </location>
</feature>
<evidence type="ECO:0000259" key="4">
    <source>
        <dbReference type="PROSITE" id="PS50949"/>
    </source>
</evidence>
<dbReference type="PROSITE" id="PS50949">
    <property type="entry name" value="HTH_GNTR"/>
    <property type="match status" value="1"/>
</dbReference>
<protein>
    <recommendedName>
        <fullName evidence="4">HTH gntR-type domain-containing protein</fullName>
    </recommendedName>
</protein>
<dbReference type="SUPFAM" id="SSF46785">
    <property type="entry name" value="Winged helix' DNA-binding domain"/>
    <property type="match status" value="1"/>
</dbReference>
<dbReference type="SMART" id="SM00345">
    <property type="entry name" value="HTH_GNTR"/>
    <property type="match status" value="1"/>
</dbReference>
<dbReference type="Gene3D" id="1.10.10.10">
    <property type="entry name" value="Winged helix-like DNA-binding domain superfamily/Winged helix DNA-binding domain"/>
    <property type="match status" value="1"/>
</dbReference>
<dbReference type="InterPro" id="IPR000524">
    <property type="entry name" value="Tscrpt_reg_HTH_GntR"/>
</dbReference>
<dbReference type="PATRIC" id="fig|216942.3.peg.428"/>
<evidence type="ECO:0000256" key="3">
    <source>
        <dbReference type="ARBA" id="ARBA00023163"/>
    </source>
</evidence>
<dbReference type="SUPFAM" id="SSF64288">
    <property type="entry name" value="Chorismate lyase-like"/>
    <property type="match status" value="1"/>
</dbReference>
<dbReference type="InterPro" id="IPR028978">
    <property type="entry name" value="Chorismate_lyase_/UTRA_dom_sf"/>
</dbReference>
<dbReference type="Pfam" id="PF00392">
    <property type="entry name" value="GntR"/>
    <property type="match status" value="1"/>
</dbReference>
<dbReference type="STRING" id="216942.SLITO_v1c04250"/>
<evidence type="ECO:0000313" key="6">
    <source>
        <dbReference type="Proteomes" id="UP000067476"/>
    </source>
</evidence>
<dbReference type="GO" id="GO:0003700">
    <property type="term" value="F:DNA-binding transcription factor activity"/>
    <property type="evidence" value="ECO:0007669"/>
    <property type="project" value="InterPro"/>
</dbReference>
<accession>A0A0K1W1M9</accession>
<sequence>MDKKWEIVFDYLMYLIRENKVHPGEVLPSQNMLKTKFKYSEQPIRIAFNKLIELKIVKPVNGKGFVVQDKITNNLLFSFRELFPDSINKYIYFSEVICDKNLSLESGYLENSILYKIKCIRWSNSNKIILFQISYVLKDKYLGLTLKLLNEKGLMNFIENKTNSIVSHATKKILYTKHLQEVISEFEEMDSDLEGLILDQGRVYDIFGEILEFRKSYYKAEQFEWNFVEWRK</sequence>
<dbReference type="EMBL" id="CP012357">
    <property type="protein sequence ID" value="AKX34078.1"/>
    <property type="molecule type" value="Genomic_DNA"/>
</dbReference>
<dbReference type="Gene3D" id="3.40.1410.10">
    <property type="entry name" value="Chorismate lyase-like"/>
    <property type="match status" value="1"/>
</dbReference>
<evidence type="ECO:0000256" key="1">
    <source>
        <dbReference type="ARBA" id="ARBA00023015"/>
    </source>
</evidence>
<dbReference type="RefSeq" id="WP_075058171.1">
    <property type="nucleotide sequence ID" value="NZ_CP012357.1"/>
</dbReference>
<gene>
    <name evidence="5" type="ORF">SLITO_v1c04250</name>
</gene>
<evidence type="ECO:0000313" key="5">
    <source>
        <dbReference type="EMBL" id="AKX34078.1"/>
    </source>
</evidence>
<keyword evidence="3" id="KW-0804">Transcription</keyword>
<dbReference type="InterPro" id="IPR036390">
    <property type="entry name" value="WH_DNA-bd_sf"/>
</dbReference>
<organism evidence="5 6">
    <name type="scientific">Spiroplasma litorale</name>
    <dbReference type="NCBI Taxonomy" id="216942"/>
    <lineage>
        <taxon>Bacteria</taxon>
        <taxon>Bacillati</taxon>
        <taxon>Mycoplasmatota</taxon>
        <taxon>Mollicutes</taxon>
        <taxon>Entomoplasmatales</taxon>
        <taxon>Spiroplasmataceae</taxon>
        <taxon>Spiroplasma</taxon>
    </lineage>
</organism>
<proteinExistence type="predicted"/>
<keyword evidence="6" id="KW-1185">Reference proteome</keyword>
<dbReference type="InterPro" id="IPR036388">
    <property type="entry name" value="WH-like_DNA-bd_sf"/>
</dbReference>
<name>A0A0K1W1M9_9MOLU</name>
<dbReference type="OrthoDB" id="9816541at2"/>